<gene>
    <name evidence="4" type="ORF">SAMN00768000_1894</name>
</gene>
<dbReference type="Pfam" id="PF00294">
    <property type="entry name" value="PfkB"/>
    <property type="match status" value="1"/>
</dbReference>
<organism evidence="4 5">
    <name type="scientific">Sulfobacillus thermosulfidooxidans (strain DSM 9293 / VKM B-1269 / AT-1)</name>
    <dbReference type="NCBI Taxonomy" id="929705"/>
    <lineage>
        <taxon>Bacteria</taxon>
        <taxon>Bacillati</taxon>
        <taxon>Bacillota</taxon>
        <taxon>Clostridia</taxon>
        <taxon>Eubacteriales</taxon>
        <taxon>Clostridiales Family XVII. Incertae Sedis</taxon>
        <taxon>Sulfobacillus</taxon>
    </lineage>
</organism>
<dbReference type="Gene3D" id="3.40.1190.20">
    <property type="match status" value="1"/>
</dbReference>
<evidence type="ECO:0000313" key="5">
    <source>
        <dbReference type="Proteomes" id="UP000192660"/>
    </source>
</evidence>
<dbReference type="EMBL" id="FWWY01000001">
    <property type="protein sequence ID" value="SMC04879.1"/>
    <property type="molecule type" value="Genomic_DNA"/>
</dbReference>
<sequence>MDKNGRFVLIGSIIMDIQLFVTHIPPSGGDVMASTAMYYPGGGFNVLSAVTRQGIPALYAGRIGQGPMGKRIREVLQQEGITALHTYREGSDDTGFVITLVEPSGERTFVTSPGIESHIRPDDLVALNLSRHDVVYVSGYDLLYPVSGATIAEYLTMMNEEIRLVFDPGPLIGDIAPERLEFMRRRAWLISANRAEICQWMNQHEITEAAALLASQRPPHSLVVARDGEKGAWFVDNQGLVHVPPRPAQVVDLTGAGDTHTGVLVAFLMAGWSVYDAIWAANIAASISVEKKGPATSPRRKDIERIMKR</sequence>
<dbReference type="InterPro" id="IPR029056">
    <property type="entry name" value="Ribokinase-like"/>
</dbReference>
<evidence type="ECO:0000256" key="1">
    <source>
        <dbReference type="ARBA" id="ARBA00022679"/>
    </source>
</evidence>
<proteinExistence type="predicted"/>
<evidence type="ECO:0000313" key="4">
    <source>
        <dbReference type="EMBL" id="SMC04879.1"/>
    </source>
</evidence>
<name>A0A1W1WFC4_SULTA</name>
<dbReference type="PANTHER" id="PTHR10584">
    <property type="entry name" value="SUGAR KINASE"/>
    <property type="match status" value="1"/>
</dbReference>
<accession>A0A1W1WFC4</accession>
<feature type="domain" description="Carbohydrate kinase PfkB" evidence="3">
    <location>
        <begin position="8"/>
        <end position="297"/>
    </location>
</feature>
<dbReference type="SUPFAM" id="SSF53613">
    <property type="entry name" value="Ribokinase-like"/>
    <property type="match status" value="1"/>
</dbReference>
<dbReference type="GO" id="GO:0005829">
    <property type="term" value="C:cytosol"/>
    <property type="evidence" value="ECO:0007669"/>
    <property type="project" value="TreeGrafter"/>
</dbReference>
<dbReference type="Proteomes" id="UP000192660">
    <property type="component" value="Unassembled WGS sequence"/>
</dbReference>
<dbReference type="PANTHER" id="PTHR10584:SF166">
    <property type="entry name" value="RIBOKINASE"/>
    <property type="match status" value="1"/>
</dbReference>
<dbReference type="RefSeq" id="WP_176213214.1">
    <property type="nucleotide sequence ID" value="NZ_FWWY01000001.1"/>
</dbReference>
<keyword evidence="1" id="KW-0808">Transferase</keyword>
<dbReference type="InterPro" id="IPR011611">
    <property type="entry name" value="PfkB_dom"/>
</dbReference>
<protein>
    <submittedName>
        <fullName evidence="4">Sugar or nucleoside kinase, ribokinase family</fullName>
    </submittedName>
</protein>
<keyword evidence="2 4" id="KW-0418">Kinase</keyword>
<evidence type="ECO:0000256" key="2">
    <source>
        <dbReference type="ARBA" id="ARBA00022777"/>
    </source>
</evidence>
<keyword evidence="5" id="KW-1185">Reference proteome</keyword>
<evidence type="ECO:0000259" key="3">
    <source>
        <dbReference type="Pfam" id="PF00294"/>
    </source>
</evidence>
<dbReference type="AlphaFoldDB" id="A0A1W1WFC4"/>
<reference evidence="5" key="1">
    <citation type="submission" date="2017-04" db="EMBL/GenBank/DDBJ databases">
        <authorList>
            <person name="Varghese N."/>
            <person name="Submissions S."/>
        </authorList>
    </citation>
    <scope>NUCLEOTIDE SEQUENCE [LARGE SCALE GENOMIC DNA]</scope>
    <source>
        <strain evidence="5">DSM 9293</strain>
    </source>
</reference>
<dbReference type="GO" id="GO:0016301">
    <property type="term" value="F:kinase activity"/>
    <property type="evidence" value="ECO:0007669"/>
    <property type="project" value="UniProtKB-KW"/>
</dbReference>